<protein>
    <submittedName>
        <fullName evidence="2">K Homology domain-containing protein</fullName>
    </submittedName>
</protein>
<organism evidence="1 2">
    <name type="scientific">Panagrolaimus sp. ES5</name>
    <dbReference type="NCBI Taxonomy" id="591445"/>
    <lineage>
        <taxon>Eukaryota</taxon>
        <taxon>Metazoa</taxon>
        <taxon>Ecdysozoa</taxon>
        <taxon>Nematoda</taxon>
        <taxon>Chromadorea</taxon>
        <taxon>Rhabditida</taxon>
        <taxon>Tylenchina</taxon>
        <taxon>Panagrolaimomorpha</taxon>
        <taxon>Panagrolaimoidea</taxon>
        <taxon>Panagrolaimidae</taxon>
        <taxon>Panagrolaimus</taxon>
    </lineage>
</organism>
<evidence type="ECO:0000313" key="1">
    <source>
        <dbReference type="Proteomes" id="UP000887579"/>
    </source>
</evidence>
<name>A0AC34G3U5_9BILA</name>
<proteinExistence type="predicted"/>
<evidence type="ECO:0000313" key="2">
    <source>
        <dbReference type="WBParaSite" id="ES5_v2.g24172.t1"/>
    </source>
</evidence>
<sequence length="241" mass="27252">MSEFVLPGDKLIPTSALKQNEKYKICARGIIMNDNDEPHATLPGFFHENNERIWINTFSQKYFPQTGDKVIGIVTQKIGDCWKVDIGGIEKAEIDFMSFENATKRNRPDMSCVNDVGKAKGQGLIPRAGTIISVSCSYTRRLLQPNCKILNLIEKSFAVETTIGVNGRVWIFGTYDDIKIVRSIIQRLEKVIDVDVEKVFHEMIALARGEVPSTHVDTDMKQEVKTEIKDEIEDDDPMDTI</sequence>
<accession>A0AC34G3U5</accession>
<dbReference type="Proteomes" id="UP000887579">
    <property type="component" value="Unplaced"/>
</dbReference>
<reference evidence="2" key="1">
    <citation type="submission" date="2022-11" db="UniProtKB">
        <authorList>
            <consortium name="WormBaseParasite"/>
        </authorList>
    </citation>
    <scope>IDENTIFICATION</scope>
</reference>
<dbReference type="WBParaSite" id="ES5_v2.g24172.t1">
    <property type="protein sequence ID" value="ES5_v2.g24172.t1"/>
    <property type="gene ID" value="ES5_v2.g24172"/>
</dbReference>